<gene>
    <name evidence="2" type="ORF">CMUS01_15534</name>
</gene>
<dbReference type="AlphaFoldDB" id="A0A8H6IW51"/>
<dbReference type="EMBL" id="WIGM01001332">
    <property type="protein sequence ID" value="KAF6800935.1"/>
    <property type="molecule type" value="Genomic_DNA"/>
</dbReference>
<comment type="caution">
    <text evidence="2">The sequence shown here is derived from an EMBL/GenBank/DDBJ whole genome shotgun (WGS) entry which is preliminary data.</text>
</comment>
<protein>
    <submittedName>
        <fullName evidence="2">Uncharacterized protein</fullName>
    </submittedName>
</protein>
<feature type="compositionally biased region" description="Basic and acidic residues" evidence="1">
    <location>
        <begin position="79"/>
        <end position="89"/>
    </location>
</feature>
<sequence>MNGIRHDDVPGNERSNSASPDAQNELAAKRSIDVGALAFLVVQPLRLKTPPSPSRCQTHTNPRPSISSRGRPQNSLGRTADRTQEDSRRREKIRKLNLAAPLCPAAAEHLSLLAQSRPRSWTSAGQFTAPRPTRTRHVNHDMNWVSLRIRYH</sequence>
<feature type="compositionally biased region" description="Polar residues" evidence="1">
    <location>
        <begin position="13"/>
        <end position="22"/>
    </location>
</feature>
<feature type="compositionally biased region" description="Polar residues" evidence="1">
    <location>
        <begin position="54"/>
        <end position="77"/>
    </location>
</feature>
<keyword evidence="3" id="KW-1185">Reference proteome</keyword>
<feature type="region of interest" description="Disordered" evidence="1">
    <location>
        <begin position="47"/>
        <end position="90"/>
    </location>
</feature>
<evidence type="ECO:0000313" key="2">
    <source>
        <dbReference type="EMBL" id="KAF6800935.1"/>
    </source>
</evidence>
<proteinExistence type="predicted"/>
<feature type="region of interest" description="Disordered" evidence="1">
    <location>
        <begin position="1"/>
        <end position="27"/>
    </location>
</feature>
<name>A0A8H6IW51_9PEZI</name>
<reference evidence="2" key="1">
    <citation type="journal article" date="2020" name="Phytopathology">
        <title>Genome Sequence Resources of Colletotrichum truncatum, C. plurivorum, C. musicola, and C. sojae: Four Species Pathogenic to Soybean (Glycine max).</title>
        <authorList>
            <person name="Rogerio F."/>
            <person name="Boufleur T.R."/>
            <person name="Ciampi-Guillardi M."/>
            <person name="Sukno S.A."/>
            <person name="Thon M.R."/>
            <person name="Massola Junior N.S."/>
            <person name="Baroncelli R."/>
        </authorList>
    </citation>
    <scope>NUCLEOTIDE SEQUENCE</scope>
    <source>
        <strain evidence="2">LFN0074</strain>
    </source>
</reference>
<organism evidence="2 3">
    <name type="scientific">Colletotrichum musicola</name>
    <dbReference type="NCBI Taxonomy" id="2175873"/>
    <lineage>
        <taxon>Eukaryota</taxon>
        <taxon>Fungi</taxon>
        <taxon>Dikarya</taxon>
        <taxon>Ascomycota</taxon>
        <taxon>Pezizomycotina</taxon>
        <taxon>Sordariomycetes</taxon>
        <taxon>Hypocreomycetidae</taxon>
        <taxon>Glomerellales</taxon>
        <taxon>Glomerellaceae</taxon>
        <taxon>Colletotrichum</taxon>
        <taxon>Colletotrichum orchidearum species complex</taxon>
    </lineage>
</organism>
<evidence type="ECO:0000313" key="3">
    <source>
        <dbReference type="Proteomes" id="UP000639643"/>
    </source>
</evidence>
<feature type="compositionally biased region" description="Basic and acidic residues" evidence="1">
    <location>
        <begin position="1"/>
        <end position="11"/>
    </location>
</feature>
<dbReference type="Proteomes" id="UP000639643">
    <property type="component" value="Unassembled WGS sequence"/>
</dbReference>
<evidence type="ECO:0000256" key="1">
    <source>
        <dbReference type="SAM" id="MobiDB-lite"/>
    </source>
</evidence>
<accession>A0A8H6IW51</accession>